<evidence type="ECO:0000313" key="3">
    <source>
        <dbReference type="Proteomes" id="UP000593564"/>
    </source>
</evidence>
<reference evidence="3" key="1">
    <citation type="journal article" date="2020" name="Nat. Commun.">
        <title>Genome assembly of wild tea tree DASZ reveals pedigree and selection history of tea varieties.</title>
        <authorList>
            <person name="Zhang W."/>
            <person name="Zhang Y."/>
            <person name="Qiu H."/>
            <person name="Guo Y."/>
            <person name="Wan H."/>
            <person name="Zhang X."/>
            <person name="Scossa F."/>
            <person name="Alseekh S."/>
            <person name="Zhang Q."/>
            <person name="Wang P."/>
            <person name="Xu L."/>
            <person name="Schmidt M.H."/>
            <person name="Jia X."/>
            <person name="Li D."/>
            <person name="Zhu A."/>
            <person name="Guo F."/>
            <person name="Chen W."/>
            <person name="Ni D."/>
            <person name="Usadel B."/>
            <person name="Fernie A.R."/>
            <person name="Wen W."/>
        </authorList>
    </citation>
    <scope>NUCLEOTIDE SEQUENCE [LARGE SCALE GENOMIC DNA]</scope>
    <source>
        <strain evidence="3">cv. G240</strain>
    </source>
</reference>
<proteinExistence type="predicted"/>
<comment type="caution">
    <text evidence="2">The sequence shown here is derived from an EMBL/GenBank/DDBJ whole genome shotgun (WGS) entry which is preliminary data.</text>
</comment>
<dbReference type="EMBL" id="JACBKZ010000001">
    <property type="protein sequence ID" value="KAF5962115.1"/>
    <property type="molecule type" value="Genomic_DNA"/>
</dbReference>
<feature type="compositionally biased region" description="Basic residues" evidence="1">
    <location>
        <begin position="1"/>
        <end position="13"/>
    </location>
</feature>
<gene>
    <name evidence="2" type="ORF">HYC85_003324</name>
</gene>
<name>A0A7J7IB71_CAMSI</name>
<evidence type="ECO:0000256" key="1">
    <source>
        <dbReference type="SAM" id="MobiDB-lite"/>
    </source>
</evidence>
<accession>A0A7J7IB71</accession>
<protein>
    <submittedName>
        <fullName evidence="2">Uncharacterized protein</fullName>
    </submittedName>
</protein>
<evidence type="ECO:0000313" key="2">
    <source>
        <dbReference type="EMBL" id="KAF5962115.1"/>
    </source>
</evidence>
<dbReference type="AlphaFoldDB" id="A0A7J7IB71"/>
<organism evidence="2 3">
    <name type="scientific">Camellia sinensis</name>
    <name type="common">Tea plant</name>
    <name type="synonym">Thea sinensis</name>
    <dbReference type="NCBI Taxonomy" id="4442"/>
    <lineage>
        <taxon>Eukaryota</taxon>
        <taxon>Viridiplantae</taxon>
        <taxon>Streptophyta</taxon>
        <taxon>Embryophyta</taxon>
        <taxon>Tracheophyta</taxon>
        <taxon>Spermatophyta</taxon>
        <taxon>Magnoliopsida</taxon>
        <taxon>eudicotyledons</taxon>
        <taxon>Gunneridae</taxon>
        <taxon>Pentapetalae</taxon>
        <taxon>asterids</taxon>
        <taxon>Ericales</taxon>
        <taxon>Theaceae</taxon>
        <taxon>Camellia</taxon>
    </lineage>
</organism>
<feature type="region of interest" description="Disordered" evidence="1">
    <location>
        <begin position="1"/>
        <end position="31"/>
    </location>
</feature>
<sequence>MNVKKKQKKKKKRGEGAASAEEEKRRGAASAHKLRLILQLFESKPKNSLNPKPG</sequence>
<dbReference type="Proteomes" id="UP000593564">
    <property type="component" value="Unassembled WGS sequence"/>
</dbReference>
<keyword evidence="3" id="KW-1185">Reference proteome</keyword>
<reference evidence="2 3" key="2">
    <citation type="submission" date="2020-07" db="EMBL/GenBank/DDBJ databases">
        <title>Genome assembly of wild tea tree DASZ reveals pedigree and selection history of tea varieties.</title>
        <authorList>
            <person name="Zhang W."/>
        </authorList>
    </citation>
    <scope>NUCLEOTIDE SEQUENCE [LARGE SCALE GENOMIC DNA]</scope>
    <source>
        <strain evidence="3">cv. G240</strain>
        <tissue evidence="2">Leaf</tissue>
    </source>
</reference>